<keyword evidence="6" id="KW-1185">Reference proteome</keyword>
<accession>A0A7W7MRE7</accession>
<dbReference type="SUPFAM" id="SSF52540">
    <property type="entry name" value="P-loop containing nucleoside triphosphate hydrolases"/>
    <property type="match status" value="1"/>
</dbReference>
<comment type="caution">
    <text evidence="5">The sequence shown here is derived from an EMBL/GenBank/DDBJ whole genome shotgun (WGS) entry which is preliminary data.</text>
</comment>
<dbReference type="Gene3D" id="3.40.50.300">
    <property type="entry name" value="P-loop containing nucleotide triphosphate hydrolases"/>
    <property type="match status" value="1"/>
</dbReference>
<evidence type="ECO:0000256" key="1">
    <source>
        <dbReference type="ARBA" id="ARBA00022737"/>
    </source>
</evidence>
<organism evidence="5 6">
    <name type="scientific">Actinoplanes digitatis</name>
    <dbReference type="NCBI Taxonomy" id="1868"/>
    <lineage>
        <taxon>Bacteria</taxon>
        <taxon>Bacillati</taxon>
        <taxon>Actinomycetota</taxon>
        <taxon>Actinomycetes</taxon>
        <taxon>Micromonosporales</taxon>
        <taxon>Micromonosporaceae</taxon>
        <taxon>Actinoplanes</taxon>
    </lineage>
</organism>
<feature type="repeat" description="TPR" evidence="3">
    <location>
        <begin position="1112"/>
        <end position="1145"/>
    </location>
</feature>
<dbReference type="InterPro" id="IPR024983">
    <property type="entry name" value="CHAT_dom"/>
</dbReference>
<dbReference type="PANTHER" id="PTHR45641:SF19">
    <property type="entry name" value="NEPHROCYSTIN-3"/>
    <property type="match status" value="1"/>
</dbReference>
<dbReference type="EMBL" id="JACHNH010000001">
    <property type="protein sequence ID" value="MBB4763550.1"/>
    <property type="molecule type" value="Genomic_DNA"/>
</dbReference>
<protein>
    <submittedName>
        <fullName evidence="5">Tetratricopeptide (TPR) repeat protein</fullName>
    </submittedName>
</protein>
<dbReference type="Proteomes" id="UP000578112">
    <property type="component" value="Unassembled WGS sequence"/>
</dbReference>
<dbReference type="AlphaFoldDB" id="A0A7W7MRE7"/>
<dbReference type="RefSeq" id="WP_184994852.1">
    <property type="nucleotide sequence ID" value="NZ_BOMK01000020.1"/>
</dbReference>
<dbReference type="InterPro" id="IPR019734">
    <property type="entry name" value="TPR_rpt"/>
</dbReference>
<dbReference type="InterPro" id="IPR011990">
    <property type="entry name" value="TPR-like_helical_dom_sf"/>
</dbReference>
<reference evidence="5 6" key="1">
    <citation type="submission" date="2020-08" db="EMBL/GenBank/DDBJ databases">
        <title>Sequencing the genomes of 1000 actinobacteria strains.</title>
        <authorList>
            <person name="Klenk H.-P."/>
        </authorList>
    </citation>
    <scope>NUCLEOTIDE SEQUENCE [LARGE SCALE GENOMIC DNA]</scope>
    <source>
        <strain evidence="5 6">DSM 43149</strain>
    </source>
</reference>
<evidence type="ECO:0000259" key="4">
    <source>
        <dbReference type="Pfam" id="PF12770"/>
    </source>
</evidence>
<dbReference type="Gene3D" id="1.25.40.10">
    <property type="entry name" value="Tetratricopeptide repeat domain"/>
    <property type="match status" value="1"/>
</dbReference>
<feature type="domain" description="CHAT" evidence="4">
    <location>
        <begin position="117"/>
        <end position="403"/>
    </location>
</feature>
<proteinExistence type="predicted"/>
<evidence type="ECO:0000256" key="3">
    <source>
        <dbReference type="PROSITE-ProRule" id="PRU00339"/>
    </source>
</evidence>
<name>A0A7W7MRE7_9ACTN</name>
<evidence type="ECO:0000256" key="2">
    <source>
        <dbReference type="ARBA" id="ARBA00022803"/>
    </source>
</evidence>
<dbReference type="Pfam" id="PF12770">
    <property type="entry name" value="CHAT"/>
    <property type="match status" value="1"/>
</dbReference>
<dbReference type="PANTHER" id="PTHR45641">
    <property type="entry name" value="TETRATRICOPEPTIDE REPEAT PROTEIN (AFU_ORTHOLOGUE AFUA_6G03870)"/>
    <property type="match status" value="1"/>
</dbReference>
<dbReference type="PROSITE" id="PS50005">
    <property type="entry name" value="TPR"/>
    <property type="match status" value="1"/>
</dbReference>
<dbReference type="PROSITE" id="PS50293">
    <property type="entry name" value="TPR_REGION"/>
    <property type="match status" value="1"/>
</dbReference>
<keyword evidence="1" id="KW-0677">Repeat</keyword>
<dbReference type="InterPro" id="IPR027417">
    <property type="entry name" value="P-loop_NTPase"/>
</dbReference>
<evidence type="ECO:0000313" key="6">
    <source>
        <dbReference type="Proteomes" id="UP000578112"/>
    </source>
</evidence>
<dbReference type="SUPFAM" id="SSF48452">
    <property type="entry name" value="TPR-like"/>
    <property type="match status" value="1"/>
</dbReference>
<sequence length="1215" mass="131616">MLRLTQAAAGDGQHVVTTRVTGLAGYAEASATSRFELSITDEDRERIRWYLEDFLEYPLDPAPAIAADVEGRLAEIGSRLFDLVFAGEEARELWAGLRGVLHTVRVEVACEVDAAAMLPWELLRDPRTNRPVVLEAAEYVRVNAQPAKRVPLPAADDGGRLRVLLVICRPGGGDDVPFRSVGALLLKTAQAREVLDLTVLRPPTFAALSTVLEQAHDAGRPFHAVHFDGHGTYLPSSRVGAGAGVQTGAAMYGLLSPLREGTHGYLLFEDPTTARNQQLVDGPALGALLARTGVGVLVLNACRSAYAEAAERPRTDRDGDVHALVRGYGSLALEVSDAGVAGVVAMRYSVYVVTAAQFVADLYAALLAGRSLGGAVSASRRQLAAQPNRSIAFDPRPLQDWSVPVVYETAPVTLLRRAAPDEVRITVGRPGAGMADAGTAGLPAGPEVGFFGRDETLLALDRAFDTDRIVLLHAYAGSGKTSTASEFARWYTATGGLTVPAGTVRGVVLFSSLEHHTPLVALLNQLGAAFDPVLQANEIQWLSLSDDKRREVALQVLAQVPVLWIWDNVEPVAGFPAGTRSAWTADEQRELRDFLQAMSRTRARVLLTSRRDERGWLGDLPTRIRLPRMPMRERIQFTQELATRHGHRITDVADWRPLLRYSDGNPLTITAVVGQALRAGYTTKAQIEEFVARLRGGEADLDDADEAQGRSRSLAASLTYGLTAAFTEQERTQLAMLGVFQDTVDVDALVGMGAEGNPSAVPALAGLTREAGIALLDRAAEIGLLTALGSGYYAIHPALPWFFRRLDAVAGSPDTADRAQAAYVAIIAELGNAYHRWYIEGRAEVMDVLRIEEANLLRARYLARAAGRWHDVIKCMQGLRNLYGQTGRGAEWARLVDELVPDLVDPDTDGPRPGPTEVWGLLTEYRVEIAVAGRDWSTALRLQHARVEHNRREAAPALATAPDRRTDNDRNRIRTLAACEQSLANVLLEQQDPGCVTHLERAAELTRAVGDRQAEGVVVFNLGHAYLEIPALRDLDRAEHWYRRALDLADDGDRLRKARAVGELGRVASERFLDAGAAGQPKEVLLEHLNAAAAAYQEALKLLPADANPDLATVHHQLGIIYTRAGEYDTALNHYQQSIRLEEVAGNRYGAGQSRQTVAVLFARTGRIDDALLYARAALADFAPYGAGAAAAIAQVKKLIALLEQPDDPTPSGAP</sequence>
<keyword evidence="2 3" id="KW-0802">TPR repeat</keyword>
<dbReference type="SMART" id="SM00028">
    <property type="entry name" value="TPR"/>
    <property type="match status" value="2"/>
</dbReference>
<gene>
    <name evidence="5" type="ORF">BJ971_004106</name>
</gene>
<evidence type="ECO:0000313" key="5">
    <source>
        <dbReference type="EMBL" id="MBB4763550.1"/>
    </source>
</evidence>
<dbReference type="Pfam" id="PF13424">
    <property type="entry name" value="TPR_12"/>
    <property type="match status" value="1"/>
</dbReference>